<keyword evidence="4" id="KW-0998">Cell outer membrane</keyword>
<evidence type="ECO:0000259" key="8">
    <source>
        <dbReference type="PROSITE" id="PS51123"/>
    </source>
</evidence>
<dbReference type="PANTHER" id="PTHR30329">
    <property type="entry name" value="STATOR ELEMENT OF FLAGELLAR MOTOR COMPLEX"/>
    <property type="match status" value="1"/>
</dbReference>
<dbReference type="Gene3D" id="3.30.1330.60">
    <property type="entry name" value="OmpA-like domain"/>
    <property type="match status" value="1"/>
</dbReference>
<dbReference type="PANTHER" id="PTHR30329:SF21">
    <property type="entry name" value="LIPOPROTEIN YIAD-RELATED"/>
    <property type="match status" value="1"/>
</dbReference>
<dbReference type="InterPro" id="IPR036737">
    <property type="entry name" value="OmpA-like_sf"/>
</dbReference>
<evidence type="ECO:0000313" key="9">
    <source>
        <dbReference type="EMBL" id="RKH30621.1"/>
    </source>
</evidence>
<evidence type="ECO:0000256" key="4">
    <source>
        <dbReference type="ARBA" id="ARBA00023237"/>
    </source>
</evidence>
<feature type="region of interest" description="Disordered" evidence="6">
    <location>
        <begin position="130"/>
        <end position="325"/>
    </location>
</feature>
<sequence>MKRLSQSALLTLLLASLSCVSGNKIRADTEVLTADVERARRGGALRCAPSDLATAEANLDFARGELSQGNSTRAAQHVRTADGAVKRALELSKSCAPRQVLVRDRPEAQPQQPQAQQPQQQVVVSIEETDGDGDGVLDKDDPCPDQAEDVDGFQDQDGCPDTDNDSDGVPDAQDKCPLIAGVAENNGCPAEAPKDRDGDTVLDNVDKCPDQPEDKDGFQDEDGCPEMDNDLDGIVDGTDKCPNEAGPLQNLGCPIVDKDGDGINDDVDKCPLEPEDKDGFQDEDGCPDLDNDSDGVPDAQDKCPLETGPTENGGCPDPDKDGDGIVDRLDACPDDPGVKEERGCAKQYKMVIVKKDRIEIKKQILFGSGSAKIIGKQSTTILDDVAQALRDASWIRKVRIEGHTDSLGNDTSNLKLSQKRADAVLAQLLKRGIDPGRMEAVGFGEARPVAPNTTKAGRALNRRTEFNVVRQ</sequence>
<dbReference type="OrthoDB" id="9805566at2"/>
<evidence type="ECO:0000256" key="1">
    <source>
        <dbReference type="ARBA" id="ARBA00004442"/>
    </source>
</evidence>
<keyword evidence="10" id="KW-1185">Reference proteome</keyword>
<feature type="signal peptide" evidence="7">
    <location>
        <begin position="1"/>
        <end position="21"/>
    </location>
</feature>
<evidence type="ECO:0000256" key="6">
    <source>
        <dbReference type="SAM" id="MobiDB-lite"/>
    </source>
</evidence>
<dbReference type="AlphaFoldDB" id="A0A3A8MM09"/>
<comment type="subcellular location">
    <subcellularLocation>
        <location evidence="1">Cell outer membrane</location>
    </subcellularLocation>
</comment>
<evidence type="ECO:0000256" key="5">
    <source>
        <dbReference type="PROSITE-ProRule" id="PRU00473"/>
    </source>
</evidence>
<feature type="compositionally biased region" description="Acidic residues" evidence="6">
    <location>
        <begin position="281"/>
        <end position="295"/>
    </location>
</feature>
<dbReference type="InterPro" id="IPR003367">
    <property type="entry name" value="Thrombospondin_3-like_rpt"/>
</dbReference>
<feature type="compositionally biased region" description="Acidic residues" evidence="6">
    <location>
        <begin position="146"/>
        <end position="168"/>
    </location>
</feature>
<organism evidence="9 10">
    <name type="scientific">Corallococcus sicarius</name>
    <dbReference type="NCBI Taxonomy" id="2316726"/>
    <lineage>
        <taxon>Bacteria</taxon>
        <taxon>Pseudomonadati</taxon>
        <taxon>Myxococcota</taxon>
        <taxon>Myxococcia</taxon>
        <taxon>Myxococcales</taxon>
        <taxon>Cystobacterineae</taxon>
        <taxon>Myxococcaceae</taxon>
        <taxon>Corallococcus</taxon>
    </lineage>
</organism>
<dbReference type="InterPro" id="IPR028974">
    <property type="entry name" value="TSP_type-3_rpt"/>
</dbReference>
<dbReference type="PROSITE" id="PS51123">
    <property type="entry name" value="OMPA_2"/>
    <property type="match status" value="1"/>
</dbReference>
<dbReference type="SUPFAM" id="SSF103088">
    <property type="entry name" value="OmpA-like"/>
    <property type="match status" value="1"/>
</dbReference>
<dbReference type="SUPFAM" id="SSF103647">
    <property type="entry name" value="TSP type-3 repeat"/>
    <property type="match status" value="2"/>
</dbReference>
<dbReference type="CDD" id="cd07185">
    <property type="entry name" value="OmpA_C-like"/>
    <property type="match status" value="1"/>
</dbReference>
<evidence type="ECO:0000313" key="10">
    <source>
        <dbReference type="Proteomes" id="UP000273405"/>
    </source>
</evidence>
<evidence type="ECO:0000256" key="2">
    <source>
        <dbReference type="ARBA" id="ARBA00022729"/>
    </source>
</evidence>
<dbReference type="GO" id="GO:0009279">
    <property type="term" value="C:cell outer membrane"/>
    <property type="evidence" value="ECO:0007669"/>
    <property type="project" value="UniProtKB-SubCell"/>
</dbReference>
<feature type="compositionally biased region" description="Low complexity" evidence="6">
    <location>
        <begin position="108"/>
        <end position="123"/>
    </location>
</feature>
<dbReference type="GO" id="GO:0005509">
    <property type="term" value="F:calcium ion binding"/>
    <property type="evidence" value="ECO:0007669"/>
    <property type="project" value="InterPro"/>
</dbReference>
<comment type="caution">
    <text evidence="9">The sequence shown here is derived from an EMBL/GenBank/DDBJ whole genome shotgun (WGS) entry which is preliminary data.</text>
</comment>
<dbReference type="PROSITE" id="PS51257">
    <property type="entry name" value="PROKAR_LIPOPROTEIN"/>
    <property type="match status" value="1"/>
</dbReference>
<feature type="compositionally biased region" description="Acidic residues" evidence="6">
    <location>
        <begin position="219"/>
        <end position="233"/>
    </location>
</feature>
<dbReference type="GO" id="GO:0007155">
    <property type="term" value="P:cell adhesion"/>
    <property type="evidence" value="ECO:0007669"/>
    <property type="project" value="InterPro"/>
</dbReference>
<feature type="compositionally biased region" description="Basic and acidic residues" evidence="6">
    <location>
        <begin position="256"/>
        <end position="280"/>
    </location>
</feature>
<evidence type="ECO:0000256" key="3">
    <source>
        <dbReference type="ARBA" id="ARBA00023136"/>
    </source>
</evidence>
<dbReference type="Gene3D" id="4.10.1080.10">
    <property type="entry name" value="TSP type-3 repeat"/>
    <property type="match status" value="3"/>
</dbReference>
<dbReference type="Pfam" id="PF02412">
    <property type="entry name" value="TSP_3"/>
    <property type="match status" value="1"/>
</dbReference>
<gene>
    <name evidence="9" type="ORF">D7X12_38940</name>
</gene>
<dbReference type="EMBL" id="RAWG01000471">
    <property type="protein sequence ID" value="RKH30621.1"/>
    <property type="molecule type" value="Genomic_DNA"/>
</dbReference>
<feature type="chain" id="PRO_5017389475" evidence="7">
    <location>
        <begin position="22"/>
        <end position="471"/>
    </location>
</feature>
<dbReference type="Proteomes" id="UP000273405">
    <property type="component" value="Unassembled WGS sequence"/>
</dbReference>
<feature type="region of interest" description="Disordered" evidence="6">
    <location>
        <begin position="104"/>
        <end position="123"/>
    </location>
</feature>
<keyword evidence="2 7" id="KW-0732">Signal</keyword>
<dbReference type="PRINTS" id="PR01021">
    <property type="entry name" value="OMPADOMAIN"/>
</dbReference>
<dbReference type="Pfam" id="PF00691">
    <property type="entry name" value="OmpA"/>
    <property type="match status" value="1"/>
</dbReference>
<dbReference type="RefSeq" id="WP_120630218.1">
    <property type="nucleotide sequence ID" value="NZ_RAWG01000471.1"/>
</dbReference>
<feature type="compositionally biased region" description="Basic and acidic residues" evidence="6">
    <location>
        <begin position="192"/>
        <end position="218"/>
    </location>
</feature>
<feature type="domain" description="OmpA-like" evidence="8">
    <location>
        <begin position="353"/>
        <end position="471"/>
    </location>
</feature>
<name>A0A3A8MM09_9BACT</name>
<dbReference type="InterPro" id="IPR006664">
    <property type="entry name" value="OMP_bac"/>
</dbReference>
<dbReference type="InterPro" id="IPR050330">
    <property type="entry name" value="Bact_OuterMem_StrucFunc"/>
</dbReference>
<proteinExistence type="predicted"/>
<protein>
    <submittedName>
        <fullName evidence="9">OmpA family protein</fullName>
    </submittedName>
</protein>
<keyword evidence="3 5" id="KW-0472">Membrane</keyword>
<dbReference type="InterPro" id="IPR006665">
    <property type="entry name" value="OmpA-like"/>
</dbReference>
<reference evidence="10" key="1">
    <citation type="submission" date="2018-09" db="EMBL/GenBank/DDBJ databases">
        <authorList>
            <person name="Livingstone P.G."/>
            <person name="Whitworth D.E."/>
        </authorList>
    </citation>
    <scope>NUCLEOTIDE SEQUENCE [LARGE SCALE GENOMIC DNA]</scope>
    <source>
        <strain evidence="10">CA040B</strain>
    </source>
</reference>
<evidence type="ECO:0000256" key="7">
    <source>
        <dbReference type="SAM" id="SignalP"/>
    </source>
</evidence>
<accession>A0A3A8MM09</accession>